<organism evidence="1 2">
    <name type="scientific">Amphibiibacter pelophylacis</name>
    <dbReference type="NCBI Taxonomy" id="1799477"/>
    <lineage>
        <taxon>Bacteria</taxon>
        <taxon>Pseudomonadati</taxon>
        <taxon>Pseudomonadota</taxon>
        <taxon>Betaproteobacteria</taxon>
        <taxon>Burkholderiales</taxon>
        <taxon>Sphaerotilaceae</taxon>
        <taxon>Amphibiibacter</taxon>
    </lineage>
</organism>
<gene>
    <name evidence="1" type="ORF">RV045_03170</name>
</gene>
<dbReference type="EMBL" id="JAWDIE010000003">
    <property type="protein sequence ID" value="MEJ7137432.1"/>
    <property type="molecule type" value="Genomic_DNA"/>
</dbReference>
<name>A0ACC6NZR4_9BURK</name>
<proteinExistence type="predicted"/>
<sequence>MTAAPVIARRTVLFADLRGSTSLFRTLGNSAATEVVMRAMSVLVPRVEAEGGTVIKTLGDGLLAVFATAVQGADAALRMHQALGDLYRQIHALGDALQAVRLNLQITLVTGEVVEVGGDCYGDAVNVGARLLDHAGDDETLINHDTLVALPQALQRRFRPLEWLHLRGRADPVQVYVLGRRSADALLTQYGTSLGTVGQHSEVLRLVVAGQERVFASDDLPIILGRSPQAQARLDYARASRVHARVDWHGGDFQLFDCSFNGTWVRLGDAGEVVYLRRGTCRLYGSGVLGLGSHPAHDPAACVLFEVVSLAETQFAPLYDGAS</sequence>
<keyword evidence="2" id="KW-1185">Reference proteome</keyword>
<evidence type="ECO:0000313" key="2">
    <source>
        <dbReference type="Proteomes" id="UP001364695"/>
    </source>
</evidence>
<accession>A0ACC6NZR4</accession>
<comment type="caution">
    <text evidence="1">The sequence shown here is derived from an EMBL/GenBank/DDBJ whole genome shotgun (WGS) entry which is preliminary data.</text>
</comment>
<protein>
    <submittedName>
        <fullName evidence="1">Adenylate/guanylate cyclase domain-containing protein</fullName>
    </submittedName>
</protein>
<reference evidence="1" key="1">
    <citation type="submission" date="2023-10" db="EMBL/GenBank/DDBJ databases">
        <title>Amphibacter perezi, gen. nov., sp. nov. a novel taxa of the family Comamonadaceae, class Betaproteobacteria isolated from the skin microbiota of Pelophylax perezi from different populations.</title>
        <authorList>
            <person name="Costa S."/>
            <person name="Proenca D.N."/>
            <person name="Lopes I."/>
            <person name="Morais P.V."/>
        </authorList>
    </citation>
    <scope>NUCLEOTIDE SEQUENCE</scope>
    <source>
        <strain evidence="1">SL12-8</strain>
    </source>
</reference>
<dbReference type="Proteomes" id="UP001364695">
    <property type="component" value="Unassembled WGS sequence"/>
</dbReference>
<evidence type="ECO:0000313" key="1">
    <source>
        <dbReference type="EMBL" id="MEJ7137432.1"/>
    </source>
</evidence>